<keyword evidence="3" id="KW-1185">Reference proteome</keyword>
<protein>
    <submittedName>
        <fullName evidence="2">Uncharacterized protein</fullName>
    </submittedName>
</protein>
<feature type="transmembrane region" description="Helical" evidence="1">
    <location>
        <begin position="20"/>
        <end position="51"/>
    </location>
</feature>
<evidence type="ECO:0000256" key="1">
    <source>
        <dbReference type="SAM" id="Phobius"/>
    </source>
</evidence>
<keyword evidence="1" id="KW-1133">Transmembrane helix</keyword>
<organism evidence="2 3">
    <name type="scientific">Arthrobotrys conoides</name>
    <dbReference type="NCBI Taxonomy" id="74498"/>
    <lineage>
        <taxon>Eukaryota</taxon>
        <taxon>Fungi</taxon>
        <taxon>Dikarya</taxon>
        <taxon>Ascomycota</taxon>
        <taxon>Pezizomycotina</taxon>
        <taxon>Orbiliomycetes</taxon>
        <taxon>Orbiliales</taxon>
        <taxon>Orbiliaceae</taxon>
        <taxon>Arthrobotrys</taxon>
    </lineage>
</organism>
<accession>A0AAN8RT95</accession>
<gene>
    <name evidence="2" type="ORF">TWF506_010878</name>
</gene>
<dbReference type="AlphaFoldDB" id="A0AAN8RT95"/>
<name>A0AAN8RT95_9PEZI</name>
<sequence length="79" mass="9027">MGFVFYPPSFLEIVCKIPDAILILFVFLAVLPFWLVYISGLYLITCALGLLRGHPPNEKDLEKYDYSFQPVNNNKSLSI</sequence>
<dbReference type="Proteomes" id="UP001307849">
    <property type="component" value="Unassembled WGS sequence"/>
</dbReference>
<proteinExistence type="predicted"/>
<reference evidence="2 3" key="1">
    <citation type="submission" date="2019-10" db="EMBL/GenBank/DDBJ databases">
        <authorList>
            <person name="Palmer J.M."/>
        </authorList>
    </citation>
    <scope>NUCLEOTIDE SEQUENCE [LARGE SCALE GENOMIC DNA]</scope>
    <source>
        <strain evidence="2 3">TWF506</strain>
    </source>
</reference>
<comment type="caution">
    <text evidence="2">The sequence shown here is derived from an EMBL/GenBank/DDBJ whole genome shotgun (WGS) entry which is preliminary data.</text>
</comment>
<dbReference type="EMBL" id="JAVHJM010000009">
    <property type="protein sequence ID" value="KAK6505951.1"/>
    <property type="molecule type" value="Genomic_DNA"/>
</dbReference>
<evidence type="ECO:0000313" key="3">
    <source>
        <dbReference type="Proteomes" id="UP001307849"/>
    </source>
</evidence>
<keyword evidence="1" id="KW-0812">Transmembrane</keyword>
<evidence type="ECO:0000313" key="2">
    <source>
        <dbReference type="EMBL" id="KAK6505951.1"/>
    </source>
</evidence>
<keyword evidence="1" id="KW-0472">Membrane</keyword>